<keyword evidence="2" id="KW-1185">Reference proteome</keyword>
<accession>A0ABM8EDB3</accession>
<dbReference type="EMBL" id="AP027143">
    <property type="protein sequence ID" value="BDV36008.1"/>
    <property type="molecule type" value="Genomic_DNA"/>
</dbReference>
<gene>
    <name evidence="1" type="ORF">SS37A_35380</name>
</gene>
<proteinExistence type="predicted"/>
<evidence type="ECO:0000313" key="2">
    <source>
        <dbReference type="Proteomes" id="UP001317629"/>
    </source>
</evidence>
<dbReference type="RefSeq" id="WP_281932277.1">
    <property type="nucleotide sequence ID" value="NZ_AP027143.1"/>
</dbReference>
<organism evidence="1 2">
    <name type="scientific">Methylocystis iwaonis</name>
    <dbReference type="NCBI Taxonomy" id="2885079"/>
    <lineage>
        <taxon>Bacteria</taxon>
        <taxon>Pseudomonadati</taxon>
        <taxon>Pseudomonadota</taxon>
        <taxon>Alphaproteobacteria</taxon>
        <taxon>Hyphomicrobiales</taxon>
        <taxon>Methylocystaceae</taxon>
        <taxon>Methylocystis</taxon>
    </lineage>
</organism>
<reference evidence="1 2" key="1">
    <citation type="journal article" date="2023" name="Int. J. Syst. Evol. Microbiol.">
        <title>Methylocystis iwaonis sp. nov., a type II methane-oxidizing bacterium from surface soil of a rice paddy field in Japan, and emended description of the genus Methylocystis (ex Whittenbury et al. 1970) Bowman et al. 1993.</title>
        <authorList>
            <person name="Kaise H."/>
            <person name="Sawadogo J.B."/>
            <person name="Alam M.S."/>
            <person name="Ueno C."/>
            <person name="Dianou D."/>
            <person name="Shinjo R."/>
            <person name="Asakawa S."/>
        </authorList>
    </citation>
    <scope>NUCLEOTIDE SEQUENCE [LARGE SCALE GENOMIC DNA]</scope>
    <source>
        <strain evidence="1 2">SS37A-Re</strain>
    </source>
</reference>
<protein>
    <submittedName>
        <fullName evidence="1">Uncharacterized protein</fullName>
    </submittedName>
</protein>
<sequence>MTILAVHAGAAYHCEALEAPRYARFFDRLVRPEELDSVVLSGFDVALIPCRTPASRMAPHRQRLVAFLDAGGCVVAMGETEQERWLPGVCFTPCPTNWWWWLEPGASLGLTIAAPDHHLFERIGPNDVAWHLHGAFDPPRGACSLVEDADGRSVLYIDEVTTRGRMIVTSLDPFYHHGSHFMPAATRFLDGFLPWLKEEFCR</sequence>
<evidence type="ECO:0000313" key="1">
    <source>
        <dbReference type="EMBL" id="BDV36008.1"/>
    </source>
</evidence>
<dbReference type="Proteomes" id="UP001317629">
    <property type="component" value="Plasmid pSS37A-Re-1"/>
</dbReference>
<keyword evidence="1" id="KW-0614">Plasmid</keyword>
<geneLocation type="plasmid" evidence="1 2">
    <name>pSS37A-Re-1</name>
</geneLocation>
<name>A0ABM8EDB3_9HYPH</name>